<dbReference type="SMART" id="SM00355">
    <property type="entry name" value="ZnF_C2H2"/>
    <property type="match status" value="2"/>
</dbReference>
<dbReference type="HOGENOM" id="CLU_055660_1_0_1"/>
<accession>B8MRB6</accession>
<dbReference type="Gene3D" id="3.30.160.60">
    <property type="entry name" value="Classic Zinc Finger"/>
    <property type="match status" value="1"/>
</dbReference>
<dbReference type="EMBL" id="EQ962659">
    <property type="protein sequence ID" value="EED13011.1"/>
    <property type="molecule type" value="Genomic_DNA"/>
</dbReference>
<dbReference type="PANTHER" id="PTHR21354">
    <property type="entry name" value="ZINC FINGER PROTEIN 511"/>
    <property type="match status" value="1"/>
</dbReference>
<feature type="compositionally biased region" description="Polar residues" evidence="2">
    <location>
        <begin position="36"/>
        <end position="47"/>
    </location>
</feature>
<dbReference type="Proteomes" id="UP000001745">
    <property type="component" value="Unassembled WGS sequence"/>
</dbReference>
<evidence type="ECO:0000259" key="3">
    <source>
        <dbReference type="PROSITE" id="PS50157"/>
    </source>
</evidence>
<keyword evidence="5" id="KW-1185">Reference proteome</keyword>
<dbReference type="PROSITE" id="PS50157">
    <property type="entry name" value="ZINC_FINGER_C2H2_2"/>
    <property type="match status" value="1"/>
</dbReference>
<evidence type="ECO:0000313" key="5">
    <source>
        <dbReference type="Proteomes" id="UP000001745"/>
    </source>
</evidence>
<dbReference type="GeneID" id="8102210"/>
<name>B8MRB6_TALSN</name>
<dbReference type="PhylomeDB" id="B8MRB6"/>
<reference evidence="5" key="1">
    <citation type="journal article" date="2015" name="Genome Announc.">
        <title>Genome sequence of the AIDS-associated pathogen Penicillium marneffei (ATCC18224) and its near taxonomic relative Talaromyces stipitatus (ATCC10500).</title>
        <authorList>
            <person name="Nierman W.C."/>
            <person name="Fedorova-Abrams N.D."/>
            <person name="Andrianopoulos A."/>
        </authorList>
    </citation>
    <scope>NUCLEOTIDE SEQUENCE [LARGE SCALE GENOMIC DNA]</scope>
    <source>
        <strain evidence="5">ATCC 10500 / CBS 375.48 / QM 6759 / NRRL 1006</strain>
    </source>
</reference>
<keyword evidence="1" id="KW-0862">Zinc</keyword>
<sequence>MAKRSRTNDQTSDASPLHLTEPEQSTSPPTKITVPSPDNSSESQPQQQCLMKCSLPPHKDTLTFSSYDDYEAHYLKFHVNRCSECGKNFPTQHILNIHIEENHDPLILARRDRGEKTFSCFVEGCERKCSTPQKRRRHLIDKHMFPRNYNFFIVNDGIDKQNSLLHTSQNHGHHRRLSLPPQSPLEGRLRNRKTSVSLAPVNDGEGLDESSKEQGMEVGDDEIDVLASSLSALRFVPTSVIKRLELERK</sequence>
<feature type="region of interest" description="Disordered" evidence="2">
    <location>
        <begin position="1"/>
        <end position="47"/>
    </location>
</feature>
<dbReference type="InterPro" id="IPR039258">
    <property type="entry name" value="ZNF511"/>
</dbReference>
<feature type="region of interest" description="Disordered" evidence="2">
    <location>
        <begin position="168"/>
        <end position="217"/>
    </location>
</feature>
<dbReference type="eggNOG" id="KOG4173">
    <property type="taxonomic scope" value="Eukaryota"/>
</dbReference>
<dbReference type="GO" id="GO:0008270">
    <property type="term" value="F:zinc ion binding"/>
    <property type="evidence" value="ECO:0007669"/>
    <property type="project" value="UniProtKB-KW"/>
</dbReference>
<dbReference type="PROSITE" id="PS00028">
    <property type="entry name" value="ZINC_FINGER_C2H2_1"/>
    <property type="match status" value="1"/>
</dbReference>
<organism evidence="4 5">
    <name type="scientific">Talaromyces stipitatus (strain ATCC 10500 / CBS 375.48 / QM 6759 / NRRL 1006)</name>
    <name type="common">Penicillium stipitatum</name>
    <dbReference type="NCBI Taxonomy" id="441959"/>
    <lineage>
        <taxon>Eukaryota</taxon>
        <taxon>Fungi</taxon>
        <taxon>Dikarya</taxon>
        <taxon>Ascomycota</taxon>
        <taxon>Pezizomycotina</taxon>
        <taxon>Eurotiomycetes</taxon>
        <taxon>Eurotiomycetidae</taxon>
        <taxon>Eurotiales</taxon>
        <taxon>Trichocomaceae</taxon>
        <taxon>Talaromyces</taxon>
        <taxon>Talaromyces sect. Talaromyces</taxon>
    </lineage>
</organism>
<evidence type="ECO:0000256" key="2">
    <source>
        <dbReference type="SAM" id="MobiDB-lite"/>
    </source>
</evidence>
<dbReference type="InterPro" id="IPR013087">
    <property type="entry name" value="Znf_C2H2_type"/>
</dbReference>
<gene>
    <name evidence="4" type="ORF">TSTA_055170</name>
</gene>
<dbReference type="VEuPathDB" id="FungiDB:TSTA_055170"/>
<feature type="domain" description="C2H2-type" evidence="3">
    <location>
        <begin position="80"/>
        <end position="103"/>
    </location>
</feature>
<protein>
    <recommendedName>
        <fullName evidence="3">C2H2-type domain-containing protein</fullName>
    </recommendedName>
</protein>
<evidence type="ECO:0000256" key="1">
    <source>
        <dbReference type="PROSITE-ProRule" id="PRU00042"/>
    </source>
</evidence>
<evidence type="ECO:0000313" key="4">
    <source>
        <dbReference type="EMBL" id="EED13011.1"/>
    </source>
</evidence>
<keyword evidence="1" id="KW-0479">Metal-binding</keyword>
<dbReference type="OMA" id="YEEYEIH"/>
<dbReference type="OrthoDB" id="18440at2759"/>
<keyword evidence="1" id="KW-0863">Zinc-finger</keyword>
<dbReference type="STRING" id="441959.B8MRB6"/>
<dbReference type="InParanoid" id="B8MRB6"/>
<dbReference type="AlphaFoldDB" id="B8MRB6"/>
<proteinExistence type="predicted"/>
<dbReference type="RefSeq" id="XP_002487122.1">
    <property type="nucleotide sequence ID" value="XM_002487077.1"/>
</dbReference>
<dbReference type="PANTHER" id="PTHR21354:SF0">
    <property type="entry name" value="ZINC FINGER PROTEIN 511"/>
    <property type="match status" value="1"/>
</dbReference>